<dbReference type="Proteomes" id="UP000001646">
    <property type="component" value="Unplaced"/>
</dbReference>
<dbReference type="Bgee" id="ENSACAG00000004533">
    <property type="expression patterns" value="Expressed in embryonic post-anal tail and 4 other cell types or tissues"/>
</dbReference>
<reference evidence="9" key="2">
    <citation type="submission" date="2025-08" db="UniProtKB">
        <authorList>
            <consortium name="Ensembl"/>
        </authorList>
    </citation>
    <scope>IDENTIFICATION</scope>
</reference>
<evidence type="ECO:0000256" key="4">
    <source>
        <dbReference type="ARBA" id="ARBA00018339"/>
    </source>
</evidence>
<dbReference type="AlphaFoldDB" id="H9G988"/>
<accession>H9G988</accession>
<keyword evidence="5" id="KW-0690">Ribosome biogenesis</keyword>
<dbReference type="GO" id="GO:0005654">
    <property type="term" value="C:nucleoplasm"/>
    <property type="evidence" value="ECO:0007669"/>
    <property type="project" value="UniProtKB-SubCell"/>
</dbReference>
<dbReference type="GO" id="GO:0005730">
    <property type="term" value="C:nucleolus"/>
    <property type="evidence" value="ECO:0000318"/>
    <property type="project" value="GO_Central"/>
</dbReference>
<dbReference type="PANTHER" id="PTHR14211">
    <property type="entry name" value="GLIOMA SUPPRESSOR CANDIDATE REGION GENE 2"/>
    <property type="match status" value="1"/>
</dbReference>
<keyword evidence="8" id="KW-0472">Membrane</keyword>
<comment type="subcellular location">
    <subcellularLocation>
        <location evidence="1">Nucleus</location>
        <location evidence="1">Nucleolus</location>
    </subcellularLocation>
    <subcellularLocation>
        <location evidence="2">Nucleus</location>
        <location evidence="2">Nucleoplasm</location>
    </subcellularLocation>
</comment>
<dbReference type="GeneTree" id="ENSGT01060000251449"/>
<sequence length="282" mass="32524">MLGNGNCISPLPARIRLQAANLIWKETQIILLLTAICFFFVLLPDKALLLQAHEVEVKRQKAEDKLERQLSFPTAAEAPTQVSTFPKREGRKVPGPGTQQTPPTRKESPWKQFSRNNARDSWKRNRTTRRDRRAPSKPQEEGLPEDSASVSQFPRMAAGEKKTERQRKKEKEAKRRKAREVGEKMARLRRQNLFQLRSIRLQVKQWEAELLRRKQLRKAKREAEANKPKRLGRLKYEDADLDVQLRTELADSLRRLKVSNSMGCRKGGGVMLPTLLPCFGVQ</sequence>
<evidence type="ECO:0000256" key="6">
    <source>
        <dbReference type="ARBA" id="ARBA00023242"/>
    </source>
</evidence>
<feature type="compositionally biased region" description="Basic and acidic residues" evidence="7">
    <location>
        <begin position="158"/>
        <end position="182"/>
    </location>
</feature>
<dbReference type="GO" id="GO:0000027">
    <property type="term" value="P:ribosomal large subunit assembly"/>
    <property type="evidence" value="ECO:0000318"/>
    <property type="project" value="GO_Central"/>
</dbReference>
<dbReference type="InterPro" id="IPR011687">
    <property type="entry name" value="Nop53/GLTSCR2"/>
</dbReference>
<evidence type="ECO:0000256" key="2">
    <source>
        <dbReference type="ARBA" id="ARBA00004642"/>
    </source>
</evidence>
<reference evidence="9" key="1">
    <citation type="submission" date="2009-12" db="EMBL/GenBank/DDBJ databases">
        <title>The Genome Sequence of Anolis carolinensis (Green Anole Lizard).</title>
        <authorList>
            <consortium name="The Genome Sequencing Platform"/>
            <person name="Di Palma F."/>
            <person name="Alfoldi J."/>
            <person name="Heiman D."/>
            <person name="Young S."/>
            <person name="Grabherr M."/>
            <person name="Johnson J."/>
            <person name="Lander E.S."/>
            <person name="Lindblad-Toh K."/>
        </authorList>
    </citation>
    <scope>NUCLEOTIDE SEQUENCE [LARGE SCALE GENOMIC DNA]</scope>
    <source>
        <strain evidence="9">JBL SC #1</strain>
    </source>
</reference>
<evidence type="ECO:0000313" key="9">
    <source>
        <dbReference type="Ensembl" id="ENSACAP00000004462.3"/>
    </source>
</evidence>
<dbReference type="GO" id="GO:0006364">
    <property type="term" value="P:rRNA processing"/>
    <property type="evidence" value="ECO:0000318"/>
    <property type="project" value="GO_Central"/>
</dbReference>
<evidence type="ECO:0000313" key="10">
    <source>
        <dbReference type="Proteomes" id="UP000001646"/>
    </source>
</evidence>
<evidence type="ECO:0000256" key="5">
    <source>
        <dbReference type="ARBA" id="ARBA00022517"/>
    </source>
</evidence>
<dbReference type="PANTHER" id="PTHR14211:SF7">
    <property type="entry name" value="RIBOSOME BIOGENESIS PROTEIN NOP53"/>
    <property type="match status" value="1"/>
</dbReference>
<evidence type="ECO:0000256" key="3">
    <source>
        <dbReference type="ARBA" id="ARBA00008838"/>
    </source>
</evidence>
<dbReference type="eggNOG" id="KOG2823">
    <property type="taxonomic scope" value="Eukaryota"/>
</dbReference>
<keyword evidence="8" id="KW-0812">Transmembrane</keyword>
<name>H9G988_ANOCA</name>
<dbReference type="InParanoid" id="H9G988"/>
<reference evidence="9" key="3">
    <citation type="submission" date="2025-09" db="UniProtKB">
        <authorList>
            <consortium name="Ensembl"/>
        </authorList>
    </citation>
    <scope>IDENTIFICATION</scope>
</reference>
<dbReference type="Pfam" id="PF07767">
    <property type="entry name" value="Nop53"/>
    <property type="match status" value="1"/>
</dbReference>
<dbReference type="GO" id="GO:0008097">
    <property type="term" value="F:5S rRNA binding"/>
    <property type="evidence" value="ECO:0000318"/>
    <property type="project" value="GO_Central"/>
</dbReference>
<feature type="region of interest" description="Disordered" evidence="7">
    <location>
        <begin position="68"/>
        <end position="182"/>
    </location>
</feature>
<proteinExistence type="inferred from homology"/>
<dbReference type="Ensembl" id="ENSACAT00000004563.3">
    <property type="protein sequence ID" value="ENSACAP00000004462.3"/>
    <property type="gene ID" value="ENSACAG00000004533.3"/>
</dbReference>
<protein>
    <recommendedName>
        <fullName evidence="4">Ribosome biogenesis protein NOP53</fullName>
    </recommendedName>
</protein>
<comment type="similarity">
    <text evidence="3">Belongs to the NOP53 family.</text>
</comment>
<evidence type="ECO:0000256" key="8">
    <source>
        <dbReference type="SAM" id="Phobius"/>
    </source>
</evidence>
<evidence type="ECO:0000256" key="7">
    <source>
        <dbReference type="SAM" id="MobiDB-lite"/>
    </source>
</evidence>
<keyword evidence="8" id="KW-1133">Transmembrane helix</keyword>
<feature type="compositionally biased region" description="Low complexity" evidence="7">
    <location>
        <begin position="94"/>
        <end position="103"/>
    </location>
</feature>
<keyword evidence="10" id="KW-1185">Reference proteome</keyword>
<organism evidence="9 10">
    <name type="scientific">Anolis carolinensis</name>
    <name type="common">Green anole</name>
    <name type="synonym">American chameleon</name>
    <dbReference type="NCBI Taxonomy" id="28377"/>
    <lineage>
        <taxon>Eukaryota</taxon>
        <taxon>Metazoa</taxon>
        <taxon>Chordata</taxon>
        <taxon>Craniata</taxon>
        <taxon>Vertebrata</taxon>
        <taxon>Euteleostomi</taxon>
        <taxon>Lepidosauria</taxon>
        <taxon>Squamata</taxon>
        <taxon>Bifurcata</taxon>
        <taxon>Unidentata</taxon>
        <taxon>Episquamata</taxon>
        <taxon>Toxicofera</taxon>
        <taxon>Iguania</taxon>
        <taxon>Dactyloidae</taxon>
        <taxon>Anolis</taxon>
    </lineage>
</organism>
<evidence type="ECO:0000256" key="1">
    <source>
        <dbReference type="ARBA" id="ARBA00004604"/>
    </source>
</evidence>
<feature type="transmembrane region" description="Helical" evidence="8">
    <location>
        <begin position="29"/>
        <end position="49"/>
    </location>
</feature>
<keyword evidence="6" id="KW-0539">Nucleus</keyword>
<dbReference type="HOGENOM" id="CLU_1207129_0_0_1"/>
<dbReference type="STRING" id="28377.ENSACAP00000004462"/>